<feature type="transmembrane region" description="Helical" evidence="9">
    <location>
        <begin position="37"/>
        <end position="54"/>
    </location>
</feature>
<feature type="transmembrane region" description="Helical" evidence="9">
    <location>
        <begin position="327"/>
        <end position="351"/>
    </location>
</feature>
<evidence type="ECO:0000256" key="5">
    <source>
        <dbReference type="ARBA" id="ARBA00022692"/>
    </source>
</evidence>
<evidence type="ECO:0000256" key="9">
    <source>
        <dbReference type="SAM" id="Phobius"/>
    </source>
</evidence>
<comment type="similarity">
    <text evidence="8">Belongs to the NhaC Na(+)/H(+) (TC 2.A.35) antiporter family.</text>
</comment>
<dbReference type="InterPro" id="IPR004770">
    <property type="entry name" value="Na/H_antiport_NhaC"/>
</dbReference>
<feature type="transmembrane region" description="Helical" evidence="9">
    <location>
        <begin position="74"/>
        <end position="101"/>
    </location>
</feature>
<evidence type="ECO:0000256" key="2">
    <source>
        <dbReference type="ARBA" id="ARBA00022448"/>
    </source>
</evidence>
<dbReference type="Pfam" id="PF03553">
    <property type="entry name" value="Na_H_antiporter"/>
    <property type="match status" value="1"/>
</dbReference>
<keyword evidence="3" id="KW-0050">Antiport</keyword>
<name>A0A1G5L6Y2_9GAMM</name>
<evidence type="ECO:0000256" key="7">
    <source>
        <dbReference type="ARBA" id="ARBA00023136"/>
    </source>
</evidence>
<dbReference type="RefSeq" id="WP_033631939.1">
    <property type="nucleotide sequence ID" value="NZ_CBCSIN010000012.1"/>
</dbReference>
<evidence type="ECO:0000256" key="8">
    <source>
        <dbReference type="ARBA" id="ARBA00038435"/>
    </source>
</evidence>
<feature type="transmembrane region" description="Helical" evidence="9">
    <location>
        <begin position="234"/>
        <end position="253"/>
    </location>
</feature>
<feature type="transmembrane region" description="Helical" evidence="9">
    <location>
        <begin position="6"/>
        <end position="25"/>
    </location>
</feature>
<dbReference type="PANTHER" id="PTHR33451">
    <property type="entry name" value="MALATE-2H(+)/NA(+)-LACTATE ANTIPORTER"/>
    <property type="match status" value="1"/>
</dbReference>
<gene>
    <name evidence="11" type="ORF">SAMN02927935_03971</name>
</gene>
<feature type="transmembrane region" description="Helical" evidence="9">
    <location>
        <begin position="108"/>
        <end position="130"/>
    </location>
</feature>
<evidence type="ECO:0000259" key="10">
    <source>
        <dbReference type="Pfam" id="PF03553"/>
    </source>
</evidence>
<feature type="domain" description="Na+/H+ antiporter NhaC-like C-terminal" evidence="10">
    <location>
        <begin position="159"/>
        <end position="463"/>
    </location>
</feature>
<proteinExistence type="inferred from homology"/>
<keyword evidence="12" id="KW-1185">Reference proteome</keyword>
<evidence type="ECO:0000256" key="4">
    <source>
        <dbReference type="ARBA" id="ARBA00022475"/>
    </source>
</evidence>
<dbReference type="EMBL" id="FMUT01000012">
    <property type="protein sequence ID" value="SCZ08030.1"/>
    <property type="molecule type" value="Genomic_DNA"/>
</dbReference>
<keyword evidence="4" id="KW-1003">Cell membrane</keyword>
<dbReference type="InterPro" id="IPR018461">
    <property type="entry name" value="Na/H_Antiport_NhaC-like_C"/>
</dbReference>
<comment type="subcellular location">
    <subcellularLocation>
        <location evidence="1">Cell membrane</location>
        <topology evidence="1">Multi-pass membrane protein</topology>
    </subcellularLocation>
</comment>
<keyword evidence="2" id="KW-0813">Transport</keyword>
<dbReference type="NCBIfam" id="TIGR00931">
    <property type="entry name" value="antiport_nhaC"/>
    <property type="match status" value="1"/>
</dbReference>
<keyword evidence="7 9" id="KW-0472">Membrane</keyword>
<keyword evidence="5 9" id="KW-0812">Transmembrane</keyword>
<evidence type="ECO:0000256" key="6">
    <source>
        <dbReference type="ARBA" id="ARBA00022989"/>
    </source>
</evidence>
<dbReference type="Proteomes" id="UP000183031">
    <property type="component" value="Unassembled WGS sequence"/>
</dbReference>
<evidence type="ECO:0000256" key="1">
    <source>
        <dbReference type="ARBA" id="ARBA00004651"/>
    </source>
</evidence>
<reference evidence="11 12" key="1">
    <citation type="submission" date="2016-10" db="EMBL/GenBank/DDBJ databases">
        <authorList>
            <person name="Varghese N."/>
            <person name="Submissions S."/>
        </authorList>
    </citation>
    <scope>NUCLEOTIDE SEQUENCE [LARGE SCALE GENOMIC DNA]</scope>
    <source>
        <strain evidence="11 12">CGMCC 1.6853</strain>
    </source>
</reference>
<keyword evidence="6 9" id="KW-1133">Transmembrane helix</keyword>
<evidence type="ECO:0000313" key="11">
    <source>
        <dbReference type="EMBL" id="SCZ08030.1"/>
    </source>
</evidence>
<protein>
    <submittedName>
        <fullName evidence="11">Transporter, NhaC family</fullName>
    </submittedName>
</protein>
<accession>A0A1G5L6Y2</accession>
<feature type="transmembrane region" description="Helical" evidence="9">
    <location>
        <begin position="363"/>
        <end position="387"/>
    </location>
</feature>
<feature type="transmembrane region" description="Helical" evidence="9">
    <location>
        <begin position="191"/>
        <end position="214"/>
    </location>
</feature>
<organism evidence="11 12">
    <name type="scientific">Serratia nematodiphila</name>
    <dbReference type="NCBI Taxonomy" id="458197"/>
    <lineage>
        <taxon>Bacteria</taxon>
        <taxon>Pseudomonadati</taxon>
        <taxon>Pseudomonadota</taxon>
        <taxon>Gammaproteobacteria</taxon>
        <taxon>Enterobacterales</taxon>
        <taxon>Yersiniaceae</taxon>
        <taxon>Serratia</taxon>
    </lineage>
</organism>
<feature type="transmembrane region" description="Helical" evidence="9">
    <location>
        <begin position="444"/>
        <end position="466"/>
    </location>
</feature>
<evidence type="ECO:0000256" key="3">
    <source>
        <dbReference type="ARBA" id="ARBA00022449"/>
    </source>
</evidence>
<dbReference type="InterPro" id="IPR052180">
    <property type="entry name" value="NhaC_Na-H+_Antiporter"/>
</dbReference>
<evidence type="ECO:0000313" key="12">
    <source>
        <dbReference type="Proteomes" id="UP000183031"/>
    </source>
</evidence>
<comment type="caution">
    <text evidence="11">The sequence shown here is derived from an EMBL/GenBank/DDBJ whole genome shotgun (WGS) entry which is preliminary data.</text>
</comment>
<sequence length="479" mass="50402">MDNKKTLNLGLATLPIVAMLLLLIIGYGQFGLRIEPLLLMSAAIAAALAWWQGYRWDDIIGAIVAKLAKAMPVILILICVGGLIGTWMISGTIPYMVYWGLKLISPQYILIAAFFITSVISVCTGTSWGAAGTVGVALMGVAAGLDVPLAAAAGAVVSGAYFGDKISPLSDSTNFAAIVADTDLYSHIQHLMYTTLPSFILAAVVYLIAGHTGAVGSVATPEKVTEIVSALEGLYHFNLLLILPPVLVLWGAVTKRPVIPVMLAACALAIAIGVALQGFSLQQGLNALMDGFNLSMFASQGHNVEGIVADVPRLLNRGGMFSMMSTILLVFCAFSFAGALTLTGALTVIISRLLKVVHTTGQLIAATVATTILVTGATSDGKLALLIPAELFKGAYRRMGLDNKNLSRTVEDAGTVIEPLIPWTAAGIYMATTLGVSTLDLLPWAIQCYVAVVFALIYGFTGFGIAKLQPQNDLQRKEA</sequence>
<dbReference type="PANTHER" id="PTHR33451:SF3">
    <property type="entry name" value="MALATE-2H(+)_NA(+)-LACTATE ANTIPORTER"/>
    <property type="match status" value="1"/>
</dbReference>
<feature type="transmembrane region" description="Helical" evidence="9">
    <location>
        <begin position="260"/>
        <end position="279"/>
    </location>
</feature>